<protein>
    <submittedName>
        <fullName evidence="10">Ger(X)C family spore germination protein</fullName>
    </submittedName>
</protein>
<evidence type="ECO:0000259" key="8">
    <source>
        <dbReference type="Pfam" id="PF05504"/>
    </source>
</evidence>
<evidence type="ECO:0000256" key="1">
    <source>
        <dbReference type="ARBA" id="ARBA00004635"/>
    </source>
</evidence>
<dbReference type="EMBL" id="JAPDHZ010000006">
    <property type="protein sequence ID" value="MDG0794403.1"/>
    <property type="molecule type" value="Genomic_DNA"/>
</dbReference>
<evidence type="ECO:0000313" key="10">
    <source>
        <dbReference type="EMBL" id="MDG0794403.1"/>
    </source>
</evidence>
<organism evidence="10 11">
    <name type="scientific">Cohnella ginsengisoli</name>
    <dbReference type="NCBI Taxonomy" id="425004"/>
    <lineage>
        <taxon>Bacteria</taxon>
        <taxon>Bacillati</taxon>
        <taxon>Bacillota</taxon>
        <taxon>Bacilli</taxon>
        <taxon>Bacillales</taxon>
        <taxon>Paenibacillaceae</taxon>
        <taxon>Cohnella</taxon>
    </lineage>
</organism>
<dbReference type="Proteomes" id="UP001153387">
    <property type="component" value="Unassembled WGS sequence"/>
</dbReference>
<dbReference type="Gene3D" id="3.30.300.210">
    <property type="entry name" value="Nutrient germinant receptor protein C, domain 3"/>
    <property type="match status" value="1"/>
</dbReference>
<dbReference type="GO" id="GO:0009847">
    <property type="term" value="P:spore germination"/>
    <property type="evidence" value="ECO:0007669"/>
    <property type="project" value="InterPro"/>
</dbReference>
<dbReference type="PANTHER" id="PTHR35789:SF1">
    <property type="entry name" value="SPORE GERMINATION PROTEIN B3"/>
    <property type="match status" value="1"/>
</dbReference>
<comment type="subcellular location">
    <subcellularLocation>
        <location evidence="1">Membrane</location>
        <topology evidence="1">Lipid-anchor</topology>
    </subcellularLocation>
</comment>
<dbReference type="RefSeq" id="WP_277568152.1">
    <property type="nucleotide sequence ID" value="NZ_JAPDHZ010000006.1"/>
</dbReference>
<comment type="caution">
    <text evidence="10">The sequence shown here is derived from an EMBL/GenBank/DDBJ whole genome shotgun (WGS) entry which is preliminary data.</text>
</comment>
<dbReference type="InterPro" id="IPR046953">
    <property type="entry name" value="Spore_GerAC-like_C"/>
</dbReference>
<accession>A0A9X4QPZ0</accession>
<reference evidence="10 11" key="1">
    <citation type="submission" date="2022-10" db="EMBL/GenBank/DDBJ databases">
        <title>Comparative genomic analysis of Cohnella hashimotonis sp. nov., isolated from the International Space Station.</title>
        <authorList>
            <person name="Simpson A."/>
            <person name="Venkateswaran K."/>
        </authorList>
    </citation>
    <scope>NUCLEOTIDE SEQUENCE [LARGE SCALE GENOMIC DNA]</scope>
    <source>
        <strain evidence="10 11">DSM 18997</strain>
    </source>
</reference>
<comment type="similarity">
    <text evidence="2">Belongs to the GerABKC lipoprotein family.</text>
</comment>
<dbReference type="NCBIfam" id="TIGR02887">
    <property type="entry name" value="spore_ger_x_C"/>
    <property type="match status" value="1"/>
</dbReference>
<keyword evidence="3" id="KW-0309">Germination</keyword>
<keyword evidence="11" id="KW-1185">Reference proteome</keyword>
<evidence type="ECO:0000256" key="6">
    <source>
        <dbReference type="ARBA" id="ARBA00023139"/>
    </source>
</evidence>
<gene>
    <name evidence="10" type="ORF">OMP38_28890</name>
</gene>
<dbReference type="PANTHER" id="PTHR35789">
    <property type="entry name" value="SPORE GERMINATION PROTEIN B3"/>
    <property type="match status" value="1"/>
</dbReference>
<dbReference type="Pfam" id="PF05504">
    <property type="entry name" value="Spore_GerAC"/>
    <property type="match status" value="1"/>
</dbReference>
<proteinExistence type="inferred from homology"/>
<keyword evidence="4" id="KW-0732">Signal</keyword>
<keyword evidence="5" id="KW-0472">Membrane</keyword>
<dbReference type="AlphaFoldDB" id="A0A9X4QPZ0"/>
<evidence type="ECO:0000313" key="11">
    <source>
        <dbReference type="Proteomes" id="UP001153387"/>
    </source>
</evidence>
<dbReference type="GO" id="GO:0016020">
    <property type="term" value="C:membrane"/>
    <property type="evidence" value="ECO:0007669"/>
    <property type="project" value="UniProtKB-SubCell"/>
</dbReference>
<sequence length="396" mass="43749">MNKSARTMLAAVLLVLPLAGCWSKIELNDRSFITSAYLDLGERPGEIVLTIGSPLPNRIGTIGNTESAAQQGKSYTSNTASGFTIPEALDKIQNDLTRKLTWGQTRAVVVSADFAAQMGLQDLLEWASRNPYFPFRTFVFVSEGPAKDVMGLTPVYERAPSEVLRKYGNRKFVGQATIKDLAVDSAAGVGTTVPLLRTGKKSLISENDKVSPWTGIAGTAMIQDMRMKGRLSIEEAKAVSWAEGNLSEPMYDVLSENGKFDYRLNRLKSKISPVISPKGDILCRVRLSAEATLESALTDEDISVSAALHKLEGKMREAVSSNLQSALEKSQAAGADILELGRLLEWRYPRLWARLENRWTQAYGKEVRFKVETDIRVTHMNAEHKPLWTIREANTP</sequence>
<evidence type="ECO:0000256" key="5">
    <source>
        <dbReference type="ARBA" id="ARBA00023136"/>
    </source>
</evidence>
<evidence type="ECO:0000256" key="3">
    <source>
        <dbReference type="ARBA" id="ARBA00022544"/>
    </source>
</evidence>
<dbReference type="InterPro" id="IPR038501">
    <property type="entry name" value="Spore_GerAC_C_sf"/>
</dbReference>
<keyword evidence="7" id="KW-0449">Lipoprotein</keyword>
<dbReference type="InterPro" id="IPR008844">
    <property type="entry name" value="Spore_GerAC-like"/>
</dbReference>
<evidence type="ECO:0000256" key="2">
    <source>
        <dbReference type="ARBA" id="ARBA00007886"/>
    </source>
</evidence>
<dbReference type="InterPro" id="IPR057336">
    <property type="entry name" value="GerAC_N"/>
</dbReference>
<keyword evidence="6" id="KW-0564">Palmitate</keyword>
<dbReference type="Pfam" id="PF25198">
    <property type="entry name" value="Spore_GerAC_N"/>
    <property type="match status" value="1"/>
</dbReference>
<evidence type="ECO:0000256" key="7">
    <source>
        <dbReference type="ARBA" id="ARBA00023288"/>
    </source>
</evidence>
<evidence type="ECO:0000259" key="9">
    <source>
        <dbReference type="Pfam" id="PF25198"/>
    </source>
</evidence>
<feature type="domain" description="Spore germination GerAC-like C-terminal" evidence="8">
    <location>
        <begin position="218"/>
        <end position="379"/>
    </location>
</feature>
<feature type="domain" description="Spore germination protein N-terminal" evidence="9">
    <location>
        <begin position="24"/>
        <end position="185"/>
    </location>
</feature>
<name>A0A9X4QPZ0_9BACL</name>
<evidence type="ECO:0000256" key="4">
    <source>
        <dbReference type="ARBA" id="ARBA00022729"/>
    </source>
</evidence>